<organism evidence="1 2">
    <name type="scientific">Candidatus Nomurabacteria bacterium RIFCSPHIGHO2_01_FULL_40_20</name>
    <dbReference type="NCBI Taxonomy" id="1801738"/>
    <lineage>
        <taxon>Bacteria</taxon>
        <taxon>Candidatus Nomuraibacteriota</taxon>
    </lineage>
</organism>
<dbReference type="Proteomes" id="UP000178985">
    <property type="component" value="Unassembled WGS sequence"/>
</dbReference>
<dbReference type="AlphaFoldDB" id="A0A1F6V368"/>
<name>A0A1F6V368_9BACT</name>
<accession>A0A1F6V368</accession>
<evidence type="ECO:0000313" key="2">
    <source>
        <dbReference type="Proteomes" id="UP000178985"/>
    </source>
</evidence>
<sequence>MEKNSLFYMANLYPEIGRMFSFLDSGKIEASQNAQKRALGVMENILSSRDIKPAGREEWSVIKNFILAYNKLDLYERSILEKYAEPFSYKFMNVYASPTRK</sequence>
<evidence type="ECO:0000313" key="1">
    <source>
        <dbReference type="EMBL" id="OGI63884.1"/>
    </source>
</evidence>
<dbReference type="EMBL" id="MFTO01000011">
    <property type="protein sequence ID" value="OGI63884.1"/>
    <property type="molecule type" value="Genomic_DNA"/>
</dbReference>
<protein>
    <submittedName>
        <fullName evidence="1">Uncharacterized protein</fullName>
    </submittedName>
</protein>
<comment type="caution">
    <text evidence="1">The sequence shown here is derived from an EMBL/GenBank/DDBJ whole genome shotgun (WGS) entry which is preliminary data.</text>
</comment>
<reference evidence="1 2" key="1">
    <citation type="journal article" date="2016" name="Nat. Commun.">
        <title>Thousands of microbial genomes shed light on interconnected biogeochemical processes in an aquifer system.</title>
        <authorList>
            <person name="Anantharaman K."/>
            <person name="Brown C.T."/>
            <person name="Hug L.A."/>
            <person name="Sharon I."/>
            <person name="Castelle C.J."/>
            <person name="Probst A.J."/>
            <person name="Thomas B.C."/>
            <person name="Singh A."/>
            <person name="Wilkins M.J."/>
            <person name="Karaoz U."/>
            <person name="Brodie E.L."/>
            <person name="Williams K.H."/>
            <person name="Hubbard S.S."/>
            <person name="Banfield J.F."/>
        </authorList>
    </citation>
    <scope>NUCLEOTIDE SEQUENCE [LARGE SCALE GENOMIC DNA]</scope>
</reference>
<gene>
    <name evidence="1" type="ORF">A2733_01445</name>
</gene>
<proteinExistence type="predicted"/>